<dbReference type="GO" id="GO:0008374">
    <property type="term" value="F:O-acyltransferase activity"/>
    <property type="evidence" value="ECO:0007669"/>
    <property type="project" value="InterPro"/>
</dbReference>
<dbReference type="GO" id="GO:0019432">
    <property type="term" value="P:triglyceride biosynthetic process"/>
    <property type="evidence" value="ECO:0007669"/>
    <property type="project" value="TreeGrafter"/>
</dbReference>
<accession>A0A8R7UYV2</accession>
<evidence type="ECO:0000313" key="3">
    <source>
        <dbReference type="Proteomes" id="UP000015106"/>
    </source>
</evidence>
<dbReference type="Pfam" id="PF06974">
    <property type="entry name" value="WS_DGAT_C"/>
    <property type="match status" value="1"/>
</dbReference>
<protein>
    <recommendedName>
        <fullName evidence="1">O-acyltransferase WSD1 C-terminal domain-containing protein</fullName>
    </recommendedName>
</protein>
<name>A0A8R7UYV2_TRIUA</name>
<organism evidence="2 3">
    <name type="scientific">Triticum urartu</name>
    <name type="common">Red wild einkorn</name>
    <name type="synonym">Crithodium urartu</name>
    <dbReference type="NCBI Taxonomy" id="4572"/>
    <lineage>
        <taxon>Eukaryota</taxon>
        <taxon>Viridiplantae</taxon>
        <taxon>Streptophyta</taxon>
        <taxon>Embryophyta</taxon>
        <taxon>Tracheophyta</taxon>
        <taxon>Spermatophyta</taxon>
        <taxon>Magnoliopsida</taxon>
        <taxon>Liliopsida</taxon>
        <taxon>Poales</taxon>
        <taxon>Poaceae</taxon>
        <taxon>BOP clade</taxon>
        <taxon>Pooideae</taxon>
        <taxon>Triticodae</taxon>
        <taxon>Triticeae</taxon>
        <taxon>Triticinae</taxon>
        <taxon>Triticum</taxon>
    </lineage>
</organism>
<keyword evidence="3" id="KW-1185">Reference proteome</keyword>
<feature type="domain" description="O-acyltransferase WSD1 C-terminal" evidence="1">
    <location>
        <begin position="40"/>
        <end position="184"/>
    </location>
</feature>
<reference evidence="2" key="2">
    <citation type="submission" date="2018-03" db="EMBL/GenBank/DDBJ databases">
        <title>The Triticum urartu genome reveals the dynamic nature of wheat genome evolution.</title>
        <authorList>
            <person name="Ling H."/>
            <person name="Ma B."/>
            <person name="Shi X."/>
            <person name="Liu H."/>
            <person name="Dong L."/>
            <person name="Sun H."/>
            <person name="Cao Y."/>
            <person name="Gao Q."/>
            <person name="Zheng S."/>
            <person name="Li Y."/>
            <person name="Yu Y."/>
            <person name="Du H."/>
            <person name="Qi M."/>
            <person name="Li Y."/>
            <person name="Yu H."/>
            <person name="Cui Y."/>
            <person name="Wang N."/>
            <person name="Chen C."/>
            <person name="Wu H."/>
            <person name="Zhao Y."/>
            <person name="Zhang J."/>
            <person name="Li Y."/>
            <person name="Zhou W."/>
            <person name="Zhang B."/>
            <person name="Hu W."/>
            <person name="Eijk M."/>
            <person name="Tang J."/>
            <person name="Witsenboer H."/>
            <person name="Zhao S."/>
            <person name="Li Z."/>
            <person name="Zhang A."/>
            <person name="Wang D."/>
            <person name="Liang C."/>
        </authorList>
    </citation>
    <scope>NUCLEOTIDE SEQUENCE [LARGE SCALE GENOMIC DNA]</scope>
    <source>
        <strain evidence="2">cv. G1812</strain>
    </source>
</reference>
<dbReference type="InterPro" id="IPR045034">
    <property type="entry name" value="O-acyltransferase_WSD1-like"/>
</dbReference>
<dbReference type="Proteomes" id="UP000015106">
    <property type="component" value="Chromosome 7"/>
</dbReference>
<proteinExistence type="predicted"/>
<dbReference type="AlphaFoldDB" id="A0A8R7UYV2"/>
<dbReference type="Gramene" id="TuG1812G0700001185.01.T01">
    <property type="protein sequence ID" value="TuG1812G0700001185.01.T01"/>
    <property type="gene ID" value="TuG1812G0700001185.01"/>
</dbReference>
<sequence>MISPSYFVDYQYFNLFFLFYHYEQTYVNVIESDKRNEVTWGNKLGHIILPFYLAMHDDPLAYIRKAKKVLDRKKRSLEVIFTYKIGLIFTKVFGVKVGTSIFRCLFTRTTIVFSNMVGPAEQVELCGHPVAFLAPSVYGIPEALIIHYQSYRSTIKIILSIDEDKFPDYHQLLDDFDQTLTVMKDAASRLSTSTKND</sequence>
<reference evidence="3" key="1">
    <citation type="journal article" date="2013" name="Nature">
        <title>Draft genome of the wheat A-genome progenitor Triticum urartu.</title>
        <authorList>
            <person name="Ling H.Q."/>
            <person name="Zhao S."/>
            <person name="Liu D."/>
            <person name="Wang J."/>
            <person name="Sun H."/>
            <person name="Zhang C."/>
            <person name="Fan H."/>
            <person name="Li D."/>
            <person name="Dong L."/>
            <person name="Tao Y."/>
            <person name="Gao C."/>
            <person name="Wu H."/>
            <person name="Li Y."/>
            <person name="Cui Y."/>
            <person name="Guo X."/>
            <person name="Zheng S."/>
            <person name="Wang B."/>
            <person name="Yu K."/>
            <person name="Liang Q."/>
            <person name="Yang W."/>
            <person name="Lou X."/>
            <person name="Chen J."/>
            <person name="Feng M."/>
            <person name="Jian J."/>
            <person name="Zhang X."/>
            <person name="Luo G."/>
            <person name="Jiang Y."/>
            <person name="Liu J."/>
            <person name="Wang Z."/>
            <person name="Sha Y."/>
            <person name="Zhang B."/>
            <person name="Wu H."/>
            <person name="Tang D."/>
            <person name="Shen Q."/>
            <person name="Xue P."/>
            <person name="Zou S."/>
            <person name="Wang X."/>
            <person name="Liu X."/>
            <person name="Wang F."/>
            <person name="Yang Y."/>
            <person name="An X."/>
            <person name="Dong Z."/>
            <person name="Zhang K."/>
            <person name="Zhang X."/>
            <person name="Luo M.C."/>
            <person name="Dvorak J."/>
            <person name="Tong Y."/>
            <person name="Wang J."/>
            <person name="Yang H."/>
            <person name="Li Z."/>
            <person name="Wang D."/>
            <person name="Zhang A."/>
            <person name="Wang J."/>
        </authorList>
    </citation>
    <scope>NUCLEOTIDE SEQUENCE</scope>
    <source>
        <strain evidence="3">cv. G1812</strain>
    </source>
</reference>
<dbReference type="PANTHER" id="PTHR31650:SF61">
    <property type="entry name" value="DIACYLGLYCEROL O-ACYLTRANSFERASE"/>
    <property type="match status" value="1"/>
</dbReference>
<dbReference type="EnsemblPlants" id="TuG1812G0700001185.01.T01">
    <property type="protein sequence ID" value="TuG1812G0700001185.01.T01"/>
    <property type="gene ID" value="TuG1812G0700001185.01"/>
</dbReference>
<dbReference type="InterPro" id="IPR009721">
    <property type="entry name" value="O-acyltransferase_WSD1_C"/>
</dbReference>
<dbReference type="PANTHER" id="PTHR31650">
    <property type="entry name" value="O-ACYLTRANSFERASE (WSD1-LIKE) FAMILY PROTEIN"/>
    <property type="match status" value="1"/>
</dbReference>
<evidence type="ECO:0000313" key="2">
    <source>
        <dbReference type="EnsemblPlants" id="TuG1812G0700001185.01.T01"/>
    </source>
</evidence>
<evidence type="ECO:0000259" key="1">
    <source>
        <dbReference type="Pfam" id="PF06974"/>
    </source>
</evidence>
<dbReference type="GO" id="GO:0005886">
    <property type="term" value="C:plasma membrane"/>
    <property type="evidence" value="ECO:0007669"/>
    <property type="project" value="TreeGrafter"/>
</dbReference>
<reference evidence="2" key="3">
    <citation type="submission" date="2022-06" db="UniProtKB">
        <authorList>
            <consortium name="EnsemblPlants"/>
        </authorList>
    </citation>
    <scope>IDENTIFICATION</scope>
</reference>